<evidence type="ECO:0000259" key="15">
    <source>
        <dbReference type="PROSITE" id="PS51178"/>
    </source>
</evidence>
<reference evidence="16 17" key="1">
    <citation type="journal article" date="2015" name="Genome Announc.">
        <title>Expanding the biotechnology potential of lactobacilli through comparative genomics of 213 strains and associated genera.</title>
        <authorList>
            <person name="Sun Z."/>
            <person name="Harris H.M."/>
            <person name="McCann A."/>
            <person name="Guo C."/>
            <person name="Argimon S."/>
            <person name="Zhang W."/>
            <person name="Yang X."/>
            <person name="Jeffery I.B."/>
            <person name="Cooney J.C."/>
            <person name="Kagawa T.F."/>
            <person name="Liu W."/>
            <person name="Song Y."/>
            <person name="Salvetti E."/>
            <person name="Wrobel A."/>
            <person name="Rasinkangas P."/>
            <person name="Parkhill J."/>
            <person name="Rea M.C."/>
            <person name="O'Sullivan O."/>
            <person name="Ritari J."/>
            <person name="Douillard F.P."/>
            <person name="Paul Ross R."/>
            <person name="Yang R."/>
            <person name="Briner A.E."/>
            <person name="Felis G.E."/>
            <person name="de Vos W.M."/>
            <person name="Barrangou R."/>
            <person name="Klaenhammer T.R."/>
            <person name="Caufield P.W."/>
            <person name="Cui Y."/>
            <person name="Zhang H."/>
            <person name="O'Toole P.W."/>
        </authorList>
    </citation>
    <scope>NUCLEOTIDE SEQUENCE [LARGE SCALE GENOMIC DNA]</scope>
    <source>
        <strain evidence="16 17">DSM 13343</strain>
    </source>
</reference>
<evidence type="ECO:0000256" key="7">
    <source>
        <dbReference type="ARBA" id="ARBA00022960"/>
    </source>
</evidence>
<dbReference type="OrthoDB" id="9804124at2"/>
<keyword evidence="3" id="KW-1003">Cell membrane</keyword>
<evidence type="ECO:0000256" key="14">
    <source>
        <dbReference type="ARBA" id="ARBA00055980"/>
    </source>
</evidence>
<feature type="domain" description="PASTA" evidence="15">
    <location>
        <begin position="602"/>
        <end position="662"/>
    </location>
</feature>
<dbReference type="PANTHER" id="PTHR30627:SF26">
    <property type="entry name" value="PENICILLIN-BINDING PROTEIN 2B"/>
    <property type="match status" value="1"/>
</dbReference>
<protein>
    <submittedName>
        <fullName evidence="16">Cell division protein FtsI penicillin-binding protein 2</fullName>
    </submittedName>
</protein>
<dbReference type="InterPro" id="IPR001460">
    <property type="entry name" value="PCN-bd_Tpept"/>
</dbReference>
<comment type="subcellular location">
    <subcellularLocation>
        <location evidence="1">Cell membrane</location>
        <topology evidence="1">Single-pass membrane protein</topology>
    </subcellularLocation>
</comment>
<comment type="function">
    <text evidence="14">A transpeptidase that forms peptide cross-links between adjacent glycan strands in cell wall peptidoglycan (PG). Part of the divisome machinery that synthesizes the septal cross wall. Beta-lactams inactivate the PBPs by acylating an essential serine residue in the active site of these proteins.</text>
</comment>
<evidence type="ECO:0000256" key="3">
    <source>
        <dbReference type="ARBA" id="ARBA00022475"/>
    </source>
</evidence>
<organism evidence="16 17">
    <name type="scientific">Lacticaseibacillus manihotivorans DSM 13343 = JCM 12514</name>
    <dbReference type="NCBI Taxonomy" id="1423769"/>
    <lineage>
        <taxon>Bacteria</taxon>
        <taxon>Bacillati</taxon>
        <taxon>Bacillota</taxon>
        <taxon>Bacilli</taxon>
        <taxon>Lactobacillales</taxon>
        <taxon>Lactobacillaceae</taxon>
        <taxon>Lacticaseibacillus</taxon>
    </lineage>
</organism>
<keyword evidence="10" id="KW-0472">Membrane</keyword>
<evidence type="ECO:0000256" key="10">
    <source>
        <dbReference type="ARBA" id="ARBA00023136"/>
    </source>
</evidence>
<evidence type="ECO:0000256" key="11">
    <source>
        <dbReference type="ARBA" id="ARBA00023251"/>
    </source>
</evidence>
<dbReference type="EMBL" id="AZEU01000009">
    <property type="protein sequence ID" value="KRL53832.1"/>
    <property type="molecule type" value="Genomic_DNA"/>
</dbReference>
<evidence type="ECO:0000256" key="2">
    <source>
        <dbReference type="ARBA" id="ARBA00007171"/>
    </source>
</evidence>
<dbReference type="GO" id="GO:0008360">
    <property type="term" value="P:regulation of cell shape"/>
    <property type="evidence" value="ECO:0007669"/>
    <property type="project" value="UniProtKB-KW"/>
</dbReference>
<keyword evidence="5" id="KW-0812">Transmembrane</keyword>
<evidence type="ECO:0000256" key="12">
    <source>
        <dbReference type="ARBA" id="ARBA00023306"/>
    </source>
</evidence>
<dbReference type="PANTHER" id="PTHR30627">
    <property type="entry name" value="PEPTIDOGLYCAN D,D-TRANSPEPTIDASE"/>
    <property type="match status" value="1"/>
</dbReference>
<evidence type="ECO:0000256" key="8">
    <source>
        <dbReference type="ARBA" id="ARBA00022984"/>
    </source>
</evidence>
<dbReference type="Pfam" id="PF03793">
    <property type="entry name" value="PASTA"/>
    <property type="match status" value="2"/>
</dbReference>
<dbReference type="PATRIC" id="fig|1423769.4.peg.172"/>
<dbReference type="Pfam" id="PF00905">
    <property type="entry name" value="Transpeptidase"/>
    <property type="match status" value="1"/>
</dbReference>
<keyword evidence="4 16" id="KW-0132">Cell division</keyword>
<evidence type="ECO:0000313" key="16">
    <source>
        <dbReference type="EMBL" id="KRL53832.1"/>
    </source>
</evidence>
<dbReference type="InterPro" id="IPR012338">
    <property type="entry name" value="Beta-lactam/transpept-like"/>
</dbReference>
<sequence length="719" mass="76554">MAKKSSKRQTNAIHPTKNRRKFGIFLMALAALGLVAFACRFVYIAAGGKVDSANLSAYRKKVVAKSTVLKAKRGSIFDRDGGVIAEDSNTYTIYAILDHNYVDGDKKLYVQDKDKTATELAKYLPLSKAKILSILTPAKAQFQVEFGTAGTKLSLATKQAIQKAKLPGINFTDSPSRLYPNGVFASHVIGLAQPQTNAKSTDQLVGVLGLEKQFNSILKGTNGYRTSQTDAYGYQLPESKVKTKAAVDGGSVYTTIDASLQSYLETLMTSVATKYQPKSLLAVLMNPKTGEVLAASQRPTFDPSTGEGLSSMWRDILVEDNYEPGSVMKIFTLAAAIQTGNYHPNNYYKSGSVKVADTTIKDWDTSGWGTIPLSQAFPRSSNVGMVKIEQTMGATVFSEYLRKFGFGQQTGIALPGETSGTFDFGNYLDSAMASFGQSIDVNAMQLMQAATAVANGGDMVQPRIVSKIVNKKGKTTSYGRRVLSKPISKSTAQQVIAAMRQVVNASYGTGSAYKMSGVDLAVKTGTAQIAGTTGGYLTGDSNYIFSVMGMAPASNPKYVLYIAMKQPQKMTEPAESIMAQIFRPMMTRALALDGSTNTTATTDETISVPSVTNNALATAQQKLTNADFSAAVVGTGTKVVQQLPTAGGNALKGSHVVLLTNGAMTMPNVSGWSKSDVLKLAQLTGKTFKLVGSGYATAQSLKAGSLLGSAKVTIQFAQQ</sequence>
<dbReference type="FunFam" id="3.40.710.10:FF:000095">
    <property type="entry name" value="Penicillin-binding protein 2x"/>
    <property type="match status" value="1"/>
</dbReference>
<dbReference type="CDD" id="cd06575">
    <property type="entry name" value="PASTA_Pbp2x-like_2"/>
    <property type="match status" value="1"/>
</dbReference>
<dbReference type="GO" id="GO:0046677">
    <property type="term" value="P:response to antibiotic"/>
    <property type="evidence" value="ECO:0007669"/>
    <property type="project" value="UniProtKB-KW"/>
</dbReference>
<gene>
    <name evidence="16" type="ORF">FD01_GL000157</name>
</gene>
<keyword evidence="8" id="KW-0573">Peptidoglycan synthesis</keyword>
<evidence type="ECO:0000313" key="17">
    <source>
        <dbReference type="Proteomes" id="UP000051790"/>
    </source>
</evidence>
<keyword evidence="7" id="KW-0133">Cell shape</keyword>
<evidence type="ECO:0000256" key="9">
    <source>
        <dbReference type="ARBA" id="ARBA00022989"/>
    </source>
</evidence>
<dbReference type="AlphaFoldDB" id="A0A0R1RK10"/>
<dbReference type="SUPFAM" id="SSF54184">
    <property type="entry name" value="Penicillin-binding protein 2x (pbp-2x), c-terminal domain"/>
    <property type="match status" value="2"/>
</dbReference>
<dbReference type="SMART" id="SM00740">
    <property type="entry name" value="PASTA"/>
    <property type="match status" value="2"/>
</dbReference>
<dbReference type="InterPro" id="IPR036138">
    <property type="entry name" value="PBP_dimer_sf"/>
</dbReference>
<evidence type="ECO:0000256" key="13">
    <source>
        <dbReference type="ARBA" id="ARBA00023316"/>
    </source>
</evidence>
<evidence type="ECO:0000256" key="5">
    <source>
        <dbReference type="ARBA" id="ARBA00022692"/>
    </source>
</evidence>
<proteinExistence type="inferred from homology"/>
<evidence type="ECO:0000256" key="6">
    <source>
        <dbReference type="ARBA" id="ARBA00022737"/>
    </source>
</evidence>
<keyword evidence="13" id="KW-0961">Cell wall biogenesis/degradation</keyword>
<evidence type="ECO:0000256" key="1">
    <source>
        <dbReference type="ARBA" id="ARBA00004162"/>
    </source>
</evidence>
<dbReference type="Gene3D" id="3.40.710.10">
    <property type="entry name" value="DD-peptidase/beta-lactamase superfamily"/>
    <property type="match status" value="1"/>
</dbReference>
<dbReference type="GO" id="GO:0009252">
    <property type="term" value="P:peptidoglycan biosynthetic process"/>
    <property type="evidence" value="ECO:0007669"/>
    <property type="project" value="UniProtKB-KW"/>
</dbReference>
<keyword evidence="17" id="KW-1185">Reference proteome</keyword>
<dbReference type="Proteomes" id="UP000051790">
    <property type="component" value="Unassembled WGS sequence"/>
</dbReference>
<dbReference type="GO" id="GO:0005886">
    <property type="term" value="C:plasma membrane"/>
    <property type="evidence" value="ECO:0007669"/>
    <property type="project" value="UniProtKB-SubCell"/>
</dbReference>
<dbReference type="CDD" id="cd06576">
    <property type="entry name" value="PASTA_Pbp2x-like_1"/>
    <property type="match status" value="1"/>
</dbReference>
<name>A0A0R1RK10_9LACO</name>
<keyword evidence="12" id="KW-0131">Cell cycle</keyword>
<dbReference type="Gene3D" id="3.90.1310.10">
    <property type="entry name" value="Penicillin-binding protein 2a (Domain 2)"/>
    <property type="match status" value="1"/>
</dbReference>
<dbReference type="InterPro" id="IPR050515">
    <property type="entry name" value="Beta-lactam/transpept"/>
</dbReference>
<keyword evidence="11" id="KW-0046">Antibiotic resistance</keyword>
<dbReference type="RefSeq" id="WP_056962244.1">
    <property type="nucleotide sequence ID" value="NZ_AZEU01000009.1"/>
</dbReference>
<keyword evidence="9" id="KW-1133">Transmembrane helix</keyword>
<dbReference type="SUPFAM" id="SSF56519">
    <property type="entry name" value="Penicillin binding protein dimerisation domain"/>
    <property type="match status" value="1"/>
</dbReference>
<dbReference type="Gene3D" id="3.30.70.2110">
    <property type="match status" value="1"/>
</dbReference>
<dbReference type="PROSITE" id="PS51178">
    <property type="entry name" value="PASTA"/>
    <property type="match status" value="1"/>
</dbReference>
<dbReference type="SUPFAM" id="SSF56601">
    <property type="entry name" value="beta-lactamase/transpeptidase-like"/>
    <property type="match status" value="1"/>
</dbReference>
<dbReference type="Gene3D" id="2.20.70.70">
    <property type="match status" value="1"/>
</dbReference>
<dbReference type="InterPro" id="IPR005311">
    <property type="entry name" value="PBP_dimer"/>
</dbReference>
<dbReference type="Pfam" id="PF03717">
    <property type="entry name" value="PBP_dimer"/>
    <property type="match status" value="1"/>
</dbReference>
<dbReference type="GO" id="GO:0051301">
    <property type="term" value="P:cell division"/>
    <property type="evidence" value="ECO:0007669"/>
    <property type="project" value="UniProtKB-KW"/>
</dbReference>
<keyword evidence="6" id="KW-0677">Repeat</keyword>
<accession>A0A0R1RK10</accession>
<dbReference type="GO" id="GO:0071555">
    <property type="term" value="P:cell wall organization"/>
    <property type="evidence" value="ECO:0007669"/>
    <property type="project" value="UniProtKB-KW"/>
</dbReference>
<dbReference type="GO" id="GO:0008658">
    <property type="term" value="F:penicillin binding"/>
    <property type="evidence" value="ECO:0007669"/>
    <property type="project" value="InterPro"/>
</dbReference>
<dbReference type="InterPro" id="IPR005543">
    <property type="entry name" value="PASTA_dom"/>
</dbReference>
<evidence type="ECO:0000256" key="4">
    <source>
        <dbReference type="ARBA" id="ARBA00022618"/>
    </source>
</evidence>
<comment type="similarity">
    <text evidence="2">Belongs to the transpeptidase family.</text>
</comment>
<comment type="caution">
    <text evidence="16">The sequence shown here is derived from an EMBL/GenBank/DDBJ whole genome shotgun (WGS) entry which is preliminary data.</text>
</comment>